<name>A0A1M4MPB8_9EURY</name>
<evidence type="ECO:0000313" key="1">
    <source>
        <dbReference type="EMBL" id="SCL76749.1"/>
    </source>
</evidence>
<sequence length="73" mass="8161">MTASKRRGGQQGRDRSPGFLNHRLFDRVRGELGCCDICGTGKAVYRSREARANICEGCYARLVREWNRGEGVG</sequence>
<protein>
    <submittedName>
        <fullName evidence="1">Uncharacterized protein</fullName>
    </submittedName>
</protein>
<dbReference type="STRING" id="118126.L21_2692"/>
<dbReference type="EMBL" id="FMID01000067">
    <property type="protein sequence ID" value="SCL76749.1"/>
    <property type="molecule type" value="Genomic_DNA"/>
</dbReference>
<gene>
    <name evidence="1" type="ORF">L21_2692</name>
</gene>
<reference evidence="1 2" key="1">
    <citation type="submission" date="2016-08" db="EMBL/GenBank/DDBJ databases">
        <authorList>
            <person name="Seilhamer J.J."/>
        </authorList>
    </citation>
    <scope>NUCLEOTIDE SEQUENCE [LARGE SCALE GENOMIC DNA]</scope>
    <source>
        <strain evidence="1">L21-II-0</strain>
    </source>
</reference>
<accession>A0A1M4MPB8</accession>
<proteinExistence type="predicted"/>
<organism evidence="1 2">
    <name type="scientific">Methanoculleus chikugoensis</name>
    <dbReference type="NCBI Taxonomy" id="118126"/>
    <lineage>
        <taxon>Archaea</taxon>
        <taxon>Methanobacteriati</taxon>
        <taxon>Methanobacteriota</taxon>
        <taxon>Stenosarchaea group</taxon>
        <taxon>Methanomicrobia</taxon>
        <taxon>Methanomicrobiales</taxon>
        <taxon>Methanomicrobiaceae</taxon>
        <taxon>Methanoculleus</taxon>
    </lineage>
</organism>
<dbReference type="AlphaFoldDB" id="A0A1M4MPB8"/>
<dbReference type="Proteomes" id="UP000184671">
    <property type="component" value="Unassembled WGS sequence"/>
</dbReference>
<evidence type="ECO:0000313" key="2">
    <source>
        <dbReference type="Proteomes" id="UP000184671"/>
    </source>
</evidence>